<reference evidence="2 3" key="1">
    <citation type="journal article" date="2010" name="Nature">
        <title>The Ectocarpus genome and the independent evolution of multicellularity in brown algae.</title>
        <authorList>
            <person name="Cock J.M."/>
            <person name="Sterck L."/>
            <person name="Rouze P."/>
            <person name="Scornet D."/>
            <person name="Allen A.E."/>
            <person name="Amoutzias G."/>
            <person name="Anthouard V."/>
            <person name="Artiguenave F."/>
            <person name="Aury J.M."/>
            <person name="Badger J.H."/>
            <person name="Beszteri B."/>
            <person name="Billiau K."/>
            <person name="Bonnet E."/>
            <person name="Bothwell J.H."/>
            <person name="Bowler C."/>
            <person name="Boyen C."/>
            <person name="Brownlee C."/>
            <person name="Carrano C.J."/>
            <person name="Charrier B."/>
            <person name="Cho G.Y."/>
            <person name="Coelho S.M."/>
            <person name="Collen J."/>
            <person name="Corre E."/>
            <person name="Da Silva C."/>
            <person name="Delage L."/>
            <person name="Delaroque N."/>
            <person name="Dittami S.M."/>
            <person name="Doulbeau S."/>
            <person name="Elias M."/>
            <person name="Farnham G."/>
            <person name="Gachon C.M."/>
            <person name="Gschloessl B."/>
            <person name="Heesch S."/>
            <person name="Jabbari K."/>
            <person name="Jubin C."/>
            <person name="Kawai H."/>
            <person name="Kimura K."/>
            <person name="Kloareg B."/>
            <person name="Kupper F.C."/>
            <person name="Lang D."/>
            <person name="Le Bail A."/>
            <person name="Leblanc C."/>
            <person name="Lerouge P."/>
            <person name="Lohr M."/>
            <person name="Lopez P.J."/>
            <person name="Martens C."/>
            <person name="Maumus F."/>
            <person name="Michel G."/>
            <person name="Miranda-Saavedra D."/>
            <person name="Morales J."/>
            <person name="Moreau H."/>
            <person name="Motomura T."/>
            <person name="Nagasato C."/>
            <person name="Napoli C.A."/>
            <person name="Nelson D.R."/>
            <person name="Nyvall-Collen P."/>
            <person name="Peters A.F."/>
            <person name="Pommier C."/>
            <person name="Potin P."/>
            <person name="Poulain J."/>
            <person name="Quesneville H."/>
            <person name="Read B."/>
            <person name="Rensing S.A."/>
            <person name="Ritter A."/>
            <person name="Rousvoal S."/>
            <person name="Samanta M."/>
            <person name="Samson G."/>
            <person name="Schroeder D.C."/>
            <person name="Segurens B."/>
            <person name="Strittmatter M."/>
            <person name="Tonon T."/>
            <person name="Tregear J.W."/>
            <person name="Valentin K."/>
            <person name="von Dassow P."/>
            <person name="Yamagishi T."/>
            <person name="Van de Peer Y."/>
            <person name="Wincker P."/>
        </authorList>
    </citation>
    <scope>NUCLEOTIDE SEQUENCE [LARGE SCALE GENOMIC DNA]</scope>
    <source>
        <strain evidence="3">Ec32 / CCAP1310/4</strain>
    </source>
</reference>
<evidence type="ECO:0000256" key="1">
    <source>
        <dbReference type="SAM" id="MobiDB-lite"/>
    </source>
</evidence>
<feature type="compositionally biased region" description="Basic and acidic residues" evidence="1">
    <location>
        <begin position="738"/>
        <end position="747"/>
    </location>
</feature>
<evidence type="ECO:0000313" key="2">
    <source>
        <dbReference type="EMBL" id="CBN74351.1"/>
    </source>
</evidence>
<feature type="compositionally biased region" description="Polar residues" evidence="1">
    <location>
        <begin position="657"/>
        <end position="667"/>
    </location>
</feature>
<protein>
    <submittedName>
        <fullName evidence="2">Uncharacterized protein</fullName>
    </submittedName>
</protein>
<sequence length="992" mass="105417">MASSRPDGGCVMLISPKTLVRHVDNSSMNGPETGDSTNLGKNSNIMTEKTLQHVAQQFTGGFKFEATAMVACPSRRTWAHPRAWCTVYNEAVREHLSGPEQAEVKEQLETAIGEALAEGTDLSWETALAATTWPNDDVLPSKEFVSAAPSLITPQGQNRAAMAVIALAGDLGCPLSRAGEFGQSNLFPEDSAAKTLELAKVLTGEHAKFQVNVYNFLDYAAAAEKGTNLHKGESQSRKPGHFAVISGLGRLVRALNNPELRLCEEYAKEVMGDGWRRNLHPMGSVDGTRNKAEQATVAAAWKVLNFHVKKILEGEGALRKMKGNSWESLVYGKGLDEDSPIIKAIMARFWKEDELNGLDSAASKPLPQCLTACFGLLRTTQASPKLAAVILEHGIVNSVKDFALDEGHLDVVRMLALSIAGGALRAVDGENRMVVEGAAALLPTFVSPEEQALFEADDGKRKKQLLDVLETYWKPVIYALGSNKNKFVTAINKKALSGRIGQSNKTVTTPGPGKPLHISIDASRVEFDQAVVTTFLLFEGTQEKDKVNSKLARQLAVEFAMLCVERVLDDRTKFDAFFGALDKNSWVKNVLQTNPASWQSRQGEKFFDEARLSAMASKKPESGKGGGGTTSTGHGGSAEREESVDSGDGDSPGGDGTTNEPNVTIRRSGSEHAFPFTMPERVIAELGLGRGDSVTVTVTRLTAAERPTPAVRVGRASKSGSGSDSERDISRSGDGAETGERALDNGEPRSCSEGGSSGSGGDAETRDGALDNGEPKSGSDCERGSSGSGDDAETGGGAMANGLTRKRSSESSEGNTSRRRRRTESAGNGRITAAGNTQNFSSRGGDFRSLKLGGARTDSPTSPLKSPVPSNVDDNDPETVKTEVKVHGVLADAPFQFPFPVATEKPAVKSECVQDGASSKVPKVKKEGRNVSAGASHIKVKTEVKVDGVLADAPFQSPLPVAAEEPVVKSEFVQDGASSKVPHVKKENGCGP</sequence>
<feature type="region of interest" description="Disordered" evidence="1">
    <location>
        <begin position="616"/>
        <end position="673"/>
    </location>
</feature>
<gene>
    <name evidence="2" type="ORF">Esi_0020_0006</name>
</gene>
<dbReference type="EMBL" id="FN649738">
    <property type="protein sequence ID" value="CBN74351.1"/>
    <property type="molecule type" value="Genomic_DNA"/>
</dbReference>
<feature type="region of interest" description="Disordered" evidence="1">
    <location>
        <begin position="973"/>
        <end position="992"/>
    </location>
</feature>
<dbReference type="InParanoid" id="D8LHS0"/>
<dbReference type="EMBL" id="FN648376">
    <property type="protein sequence ID" value="CBN74351.1"/>
    <property type="molecule type" value="Genomic_DNA"/>
</dbReference>
<feature type="compositionally biased region" description="Gly residues" evidence="1">
    <location>
        <begin position="623"/>
        <end position="636"/>
    </location>
</feature>
<accession>D8LHS0</accession>
<keyword evidence="3" id="KW-1185">Reference proteome</keyword>
<feature type="region of interest" description="Disordered" evidence="1">
    <location>
        <begin position="910"/>
        <end position="934"/>
    </location>
</feature>
<dbReference type="AlphaFoldDB" id="D8LHS0"/>
<proteinExistence type="predicted"/>
<dbReference type="Proteomes" id="UP000002630">
    <property type="component" value="Linkage Group LG13"/>
</dbReference>
<evidence type="ECO:0000313" key="3">
    <source>
        <dbReference type="Proteomes" id="UP000002630"/>
    </source>
</evidence>
<organism evidence="2 3">
    <name type="scientific">Ectocarpus siliculosus</name>
    <name type="common">Brown alga</name>
    <name type="synonym">Conferva siliculosa</name>
    <dbReference type="NCBI Taxonomy" id="2880"/>
    <lineage>
        <taxon>Eukaryota</taxon>
        <taxon>Sar</taxon>
        <taxon>Stramenopiles</taxon>
        <taxon>Ochrophyta</taxon>
        <taxon>PX clade</taxon>
        <taxon>Phaeophyceae</taxon>
        <taxon>Ectocarpales</taxon>
        <taxon>Ectocarpaceae</taxon>
        <taxon>Ectocarpus</taxon>
    </lineage>
</organism>
<feature type="region of interest" description="Disordered" evidence="1">
    <location>
        <begin position="700"/>
        <end position="878"/>
    </location>
</feature>
<name>D8LHS0_ECTSI</name>
<feature type="compositionally biased region" description="Basic and acidic residues" evidence="1">
    <location>
        <begin position="763"/>
        <end position="783"/>
    </location>
</feature>